<keyword evidence="1" id="KW-0175">Coiled coil</keyword>
<name>A0ABW2XFU8_9ACTN</name>
<protein>
    <submittedName>
        <fullName evidence="2">Uncharacterized protein</fullName>
    </submittedName>
</protein>
<keyword evidence="3" id="KW-1185">Reference proteome</keyword>
<evidence type="ECO:0000313" key="3">
    <source>
        <dbReference type="Proteomes" id="UP001597063"/>
    </source>
</evidence>
<sequence length="66" mass="7489">MDDAAKRERLGIIEEDLERLRAAIPERTDGPMDAVDAAQELTAREELLGQIEQLEAERERLQDELG</sequence>
<feature type="coiled-coil region" evidence="1">
    <location>
        <begin position="37"/>
        <end position="64"/>
    </location>
</feature>
<gene>
    <name evidence="2" type="ORF">ACFQZM_11510</name>
</gene>
<proteinExistence type="predicted"/>
<evidence type="ECO:0000313" key="2">
    <source>
        <dbReference type="EMBL" id="MFD0685126.1"/>
    </source>
</evidence>
<comment type="caution">
    <text evidence="2">The sequence shown here is derived from an EMBL/GenBank/DDBJ whole genome shotgun (WGS) entry which is preliminary data.</text>
</comment>
<reference evidence="3" key="1">
    <citation type="journal article" date="2019" name="Int. J. Syst. Evol. Microbiol.">
        <title>The Global Catalogue of Microorganisms (GCM) 10K type strain sequencing project: providing services to taxonomists for standard genome sequencing and annotation.</title>
        <authorList>
            <consortium name="The Broad Institute Genomics Platform"/>
            <consortium name="The Broad Institute Genome Sequencing Center for Infectious Disease"/>
            <person name="Wu L."/>
            <person name="Ma J."/>
        </authorList>
    </citation>
    <scope>NUCLEOTIDE SEQUENCE [LARGE SCALE GENOMIC DNA]</scope>
    <source>
        <strain evidence="3">JCM 9371</strain>
    </source>
</reference>
<accession>A0ABW2XFU8</accession>
<organism evidence="2 3">
    <name type="scientific">Actinomadura fibrosa</name>
    <dbReference type="NCBI Taxonomy" id="111802"/>
    <lineage>
        <taxon>Bacteria</taxon>
        <taxon>Bacillati</taxon>
        <taxon>Actinomycetota</taxon>
        <taxon>Actinomycetes</taxon>
        <taxon>Streptosporangiales</taxon>
        <taxon>Thermomonosporaceae</taxon>
        <taxon>Actinomadura</taxon>
    </lineage>
</organism>
<dbReference type="EMBL" id="JBHTGP010000006">
    <property type="protein sequence ID" value="MFD0685126.1"/>
    <property type="molecule type" value="Genomic_DNA"/>
</dbReference>
<dbReference type="Proteomes" id="UP001597063">
    <property type="component" value="Unassembled WGS sequence"/>
</dbReference>
<dbReference type="RefSeq" id="WP_131759644.1">
    <property type="nucleotide sequence ID" value="NZ_CAACUY010000085.1"/>
</dbReference>
<evidence type="ECO:0000256" key="1">
    <source>
        <dbReference type="SAM" id="Coils"/>
    </source>
</evidence>